<dbReference type="InParanoid" id="A0A507B365"/>
<keyword evidence="7" id="KW-1185">Reference proteome</keyword>
<evidence type="ECO:0000256" key="1">
    <source>
        <dbReference type="ARBA" id="ARBA00022679"/>
    </source>
</evidence>
<name>A0A507B365_9PEZI</name>
<evidence type="ECO:0000256" key="4">
    <source>
        <dbReference type="SAM" id="MobiDB-lite"/>
    </source>
</evidence>
<evidence type="ECO:0000256" key="2">
    <source>
        <dbReference type="ARBA" id="ARBA00023315"/>
    </source>
</evidence>
<dbReference type="RefSeq" id="XP_030998403.1">
    <property type="nucleotide sequence ID" value="XM_031137955.1"/>
</dbReference>
<dbReference type="InterPro" id="IPR016181">
    <property type="entry name" value="Acyl_CoA_acyltransferase"/>
</dbReference>
<dbReference type="STRING" id="1093900.A0A507B365"/>
<gene>
    <name evidence="6" type="ORF">E0L32_003633</name>
</gene>
<dbReference type="OrthoDB" id="630895at2759"/>
<reference evidence="6 7" key="1">
    <citation type="submission" date="2019-06" db="EMBL/GenBank/DDBJ databases">
        <title>Draft genome sequence of the filamentous fungus Phialemoniopsis curvata isolated from diesel fuel.</title>
        <authorList>
            <person name="Varaljay V.A."/>
            <person name="Lyon W.J."/>
            <person name="Crouch A.L."/>
            <person name="Drake C.E."/>
            <person name="Hollomon J.M."/>
            <person name="Nadeau L.J."/>
            <person name="Nunn H.S."/>
            <person name="Stevenson B.S."/>
            <person name="Bojanowski C.L."/>
            <person name="Crookes-Goodson W.J."/>
        </authorList>
    </citation>
    <scope>NUCLEOTIDE SEQUENCE [LARGE SCALE GENOMIC DNA]</scope>
    <source>
        <strain evidence="6 7">D216</strain>
    </source>
</reference>
<dbReference type="AlphaFoldDB" id="A0A507B365"/>
<comment type="caution">
    <text evidence="6">The sequence shown here is derived from an EMBL/GenBank/DDBJ whole genome shotgun (WGS) entry which is preliminary data.</text>
</comment>
<evidence type="ECO:0000313" key="6">
    <source>
        <dbReference type="EMBL" id="TPX16692.1"/>
    </source>
</evidence>
<dbReference type="PANTHER" id="PTHR43792:SF8">
    <property type="entry name" value="[RIBOSOMAL PROTEIN US5]-ALANINE N-ACETYLTRANSFERASE"/>
    <property type="match status" value="1"/>
</dbReference>
<comment type="similarity">
    <text evidence="3">Belongs to the acetyltransferase family. RimJ subfamily.</text>
</comment>
<feature type="domain" description="N-acetyltransferase" evidence="5">
    <location>
        <begin position="44"/>
        <end position="210"/>
    </location>
</feature>
<keyword evidence="1" id="KW-0808">Transferase</keyword>
<evidence type="ECO:0000259" key="5">
    <source>
        <dbReference type="PROSITE" id="PS51186"/>
    </source>
</evidence>
<organism evidence="6 7">
    <name type="scientific">Thyridium curvatum</name>
    <dbReference type="NCBI Taxonomy" id="1093900"/>
    <lineage>
        <taxon>Eukaryota</taxon>
        <taxon>Fungi</taxon>
        <taxon>Dikarya</taxon>
        <taxon>Ascomycota</taxon>
        <taxon>Pezizomycotina</taxon>
        <taxon>Sordariomycetes</taxon>
        <taxon>Sordariomycetidae</taxon>
        <taxon>Thyridiales</taxon>
        <taxon>Thyridiaceae</taxon>
        <taxon>Thyridium</taxon>
    </lineage>
</organism>
<dbReference type="InterPro" id="IPR051531">
    <property type="entry name" value="N-acetyltransferase"/>
</dbReference>
<dbReference type="GeneID" id="41971080"/>
<proteinExistence type="inferred from homology"/>
<dbReference type="PROSITE" id="PS51186">
    <property type="entry name" value="GNAT"/>
    <property type="match status" value="1"/>
</dbReference>
<evidence type="ECO:0000256" key="3">
    <source>
        <dbReference type="ARBA" id="ARBA00038502"/>
    </source>
</evidence>
<dbReference type="EMBL" id="SKBQ01000016">
    <property type="protein sequence ID" value="TPX16692.1"/>
    <property type="molecule type" value="Genomic_DNA"/>
</dbReference>
<protein>
    <recommendedName>
        <fullName evidence="5">N-acetyltransferase domain-containing protein</fullName>
    </recommendedName>
</protein>
<feature type="region of interest" description="Disordered" evidence="4">
    <location>
        <begin position="1"/>
        <end position="34"/>
    </location>
</feature>
<feature type="compositionally biased region" description="Pro residues" evidence="4">
    <location>
        <begin position="16"/>
        <end position="25"/>
    </location>
</feature>
<dbReference type="InterPro" id="IPR000182">
    <property type="entry name" value="GNAT_dom"/>
</dbReference>
<evidence type="ECO:0000313" key="7">
    <source>
        <dbReference type="Proteomes" id="UP000319257"/>
    </source>
</evidence>
<dbReference type="Gene3D" id="3.40.630.30">
    <property type="match status" value="1"/>
</dbReference>
<dbReference type="Proteomes" id="UP000319257">
    <property type="component" value="Unassembled WGS sequence"/>
</dbReference>
<dbReference type="PANTHER" id="PTHR43792">
    <property type="entry name" value="GNAT FAMILY, PUTATIVE (AFU_ORTHOLOGUE AFUA_3G00765)-RELATED-RELATED"/>
    <property type="match status" value="1"/>
</dbReference>
<keyword evidence="2" id="KW-0012">Acyltransferase</keyword>
<sequence>MDAETTAPTNPAIAEPTPPSGPAPADPSAGVPFPPPPILELDRLALRPLHARDAPVLARRANDPGVAGNMSNRFPYPYTEAAAAAWLAGVVARSDHDYAICTRENHAELLGVIGIRPHGDVEWRTRELGYWIARECWGKGYMSEAARGFCRWAFDAIPQMRRIDAGCFGFNAGSARVLAKAGFALEGTRRLCVEKNGVMTDAKLFGLLREECPGVRSATVTGTLEEELAKKEEEEGKKVK</sequence>
<dbReference type="GO" id="GO:0016747">
    <property type="term" value="F:acyltransferase activity, transferring groups other than amino-acyl groups"/>
    <property type="evidence" value="ECO:0007669"/>
    <property type="project" value="InterPro"/>
</dbReference>
<accession>A0A507B365</accession>
<dbReference type="Pfam" id="PF13302">
    <property type="entry name" value="Acetyltransf_3"/>
    <property type="match status" value="1"/>
</dbReference>
<dbReference type="SUPFAM" id="SSF55729">
    <property type="entry name" value="Acyl-CoA N-acyltransferases (Nat)"/>
    <property type="match status" value="1"/>
</dbReference>